<name>A0A2M7DA09_9BACT</name>
<dbReference type="AlphaFoldDB" id="A0A2M7DA09"/>
<proteinExistence type="predicted"/>
<dbReference type="Proteomes" id="UP000230864">
    <property type="component" value="Unassembled WGS sequence"/>
</dbReference>
<protein>
    <submittedName>
        <fullName evidence="1">Uncharacterized protein</fullName>
    </submittedName>
</protein>
<evidence type="ECO:0000313" key="2">
    <source>
        <dbReference type="Proteomes" id="UP000230864"/>
    </source>
</evidence>
<accession>A0A2M7DA09</accession>
<sequence>MKLKFKKDKRDKLWADLEIDIQKRGKKKDKRFVLTGKWKKFVRKQDGFKIFAVDGEWVRNNLSVIFGHGGHGYVHEFIPLNEIWVATHHFEGCECRNVKKGQKASQQYFDSTTLHEIAEFKEMKKGMSFWKAHQIALQKETEAGSLKDPHLEF</sequence>
<dbReference type="EMBL" id="PETZ01000016">
    <property type="protein sequence ID" value="PIV45273.1"/>
    <property type="molecule type" value="Genomic_DNA"/>
</dbReference>
<reference evidence="2" key="1">
    <citation type="submission" date="2017-09" db="EMBL/GenBank/DDBJ databases">
        <title>Depth-based differentiation of microbial function through sediment-hosted aquifers and enrichment of novel symbionts in the deep terrestrial subsurface.</title>
        <authorList>
            <person name="Probst A.J."/>
            <person name="Ladd B."/>
            <person name="Jarett J.K."/>
            <person name="Geller-Mcgrath D.E."/>
            <person name="Sieber C.M.K."/>
            <person name="Emerson J.B."/>
            <person name="Anantharaman K."/>
            <person name="Thomas B.C."/>
            <person name="Malmstrom R."/>
            <person name="Stieglmeier M."/>
            <person name="Klingl A."/>
            <person name="Woyke T."/>
            <person name="Ryan C.M."/>
            <person name="Banfield J.F."/>
        </authorList>
    </citation>
    <scope>NUCLEOTIDE SEQUENCE [LARGE SCALE GENOMIC DNA]</scope>
</reference>
<evidence type="ECO:0000313" key="1">
    <source>
        <dbReference type="EMBL" id="PIV45273.1"/>
    </source>
</evidence>
<gene>
    <name evidence="1" type="ORF">COS25_00730</name>
</gene>
<organism evidence="1 2">
    <name type="scientific">Candidatus Nealsonbacteria bacterium CG02_land_8_20_14_3_00_37_10</name>
    <dbReference type="NCBI Taxonomy" id="1974699"/>
    <lineage>
        <taxon>Bacteria</taxon>
        <taxon>Candidatus Nealsoniibacteriota</taxon>
    </lineage>
</organism>
<comment type="caution">
    <text evidence="1">The sequence shown here is derived from an EMBL/GenBank/DDBJ whole genome shotgun (WGS) entry which is preliminary data.</text>
</comment>